<comment type="caution">
    <text evidence="1">The sequence shown here is derived from an EMBL/GenBank/DDBJ whole genome shotgun (WGS) entry which is preliminary data.</text>
</comment>
<accession>A0ACC3AI11</accession>
<name>A0ACC3AI11_9EURO</name>
<protein>
    <submittedName>
        <fullName evidence="1">Uncharacterized protein</fullName>
    </submittedName>
</protein>
<dbReference type="EMBL" id="JAPDRQ010000015">
    <property type="protein sequence ID" value="KAJ9662503.1"/>
    <property type="molecule type" value="Genomic_DNA"/>
</dbReference>
<organism evidence="1 2">
    <name type="scientific">Neophaeococcomyces mojaviensis</name>
    <dbReference type="NCBI Taxonomy" id="3383035"/>
    <lineage>
        <taxon>Eukaryota</taxon>
        <taxon>Fungi</taxon>
        <taxon>Dikarya</taxon>
        <taxon>Ascomycota</taxon>
        <taxon>Pezizomycotina</taxon>
        <taxon>Eurotiomycetes</taxon>
        <taxon>Chaetothyriomycetidae</taxon>
        <taxon>Chaetothyriales</taxon>
        <taxon>Chaetothyriales incertae sedis</taxon>
        <taxon>Neophaeococcomyces</taxon>
    </lineage>
</organism>
<evidence type="ECO:0000313" key="2">
    <source>
        <dbReference type="Proteomes" id="UP001172386"/>
    </source>
</evidence>
<reference evidence="1" key="1">
    <citation type="submission" date="2022-10" db="EMBL/GenBank/DDBJ databases">
        <title>Culturing micro-colonial fungi from biological soil crusts in the Mojave desert and describing Neophaeococcomyces mojavensis, and introducing the new genera and species Taxawa tesnikishii.</title>
        <authorList>
            <person name="Kurbessoian T."/>
            <person name="Stajich J.E."/>
        </authorList>
    </citation>
    <scope>NUCLEOTIDE SEQUENCE</scope>
    <source>
        <strain evidence="1">JES_112</strain>
    </source>
</reference>
<evidence type="ECO:0000313" key="1">
    <source>
        <dbReference type="EMBL" id="KAJ9662503.1"/>
    </source>
</evidence>
<dbReference type="Proteomes" id="UP001172386">
    <property type="component" value="Unassembled WGS sequence"/>
</dbReference>
<keyword evidence="2" id="KW-1185">Reference proteome</keyword>
<gene>
    <name evidence="1" type="ORF">H2198_001392</name>
</gene>
<sequence length="202" mass="22068">MSDVVYTLGDMIGYQETKARKRLSLLSVAAMAEKGQHFQEIERSKEDFADVGSQFPSLLLTYDAPPCIGPMSTMQDQIAEASTPAPAQHHHAVLVVDRVAISASTSRGSVESDISSFELVERDAMGAVNVEVCWTAQVSLSRDGVSHAHSELINLQESMIEGQREDYTQSHSAVEHDHQDMAEAVTPAAQYQAKDDTSYSSH</sequence>
<proteinExistence type="predicted"/>